<dbReference type="STRING" id="3088.A0A383V5Q8"/>
<keyword evidence="5 14" id="KW-0812">Transmembrane</keyword>
<evidence type="ECO:0000313" key="17">
    <source>
        <dbReference type="Proteomes" id="UP000256970"/>
    </source>
</evidence>
<evidence type="ECO:0000256" key="10">
    <source>
        <dbReference type="ARBA" id="ARBA00023002"/>
    </source>
</evidence>
<feature type="transmembrane region" description="Helical" evidence="14">
    <location>
        <begin position="497"/>
        <end position="515"/>
    </location>
</feature>
<feature type="transmembrane region" description="Helical" evidence="14">
    <location>
        <begin position="312"/>
        <end position="333"/>
    </location>
</feature>
<evidence type="ECO:0000256" key="3">
    <source>
        <dbReference type="ARBA" id="ARBA00022528"/>
    </source>
</evidence>
<evidence type="ECO:0000256" key="8">
    <source>
        <dbReference type="ARBA" id="ARBA00022946"/>
    </source>
</evidence>
<dbReference type="SUPFAM" id="SSF55961">
    <property type="entry name" value="Bet v1-like"/>
    <property type="match status" value="1"/>
</dbReference>
<dbReference type="GO" id="GO:0046872">
    <property type="term" value="F:metal ion binding"/>
    <property type="evidence" value="ECO:0007669"/>
    <property type="project" value="UniProtKB-KW"/>
</dbReference>
<keyword evidence="6" id="KW-0001">2Fe-2S</keyword>
<dbReference type="GO" id="GO:0010277">
    <property type="term" value="F:chlorophyllide a oxygenase activity"/>
    <property type="evidence" value="ECO:0007669"/>
    <property type="project" value="InterPro"/>
</dbReference>
<dbReference type="Pfam" id="PF00355">
    <property type="entry name" value="Rieske"/>
    <property type="match status" value="1"/>
</dbReference>
<keyword evidence="7" id="KW-0479">Metal-binding</keyword>
<evidence type="ECO:0000256" key="2">
    <source>
        <dbReference type="ARBA" id="ARBA00004370"/>
    </source>
</evidence>
<dbReference type="PANTHER" id="PTHR21266:SF32">
    <property type="entry name" value="CHOLESTEROL 7-DESATURASE NVD"/>
    <property type="match status" value="1"/>
</dbReference>
<dbReference type="SUPFAM" id="SSF50022">
    <property type="entry name" value="ISP domain"/>
    <property type="match status" value="1"/>
</dbReference>
<keyword evidence="4" id="KW-0934">Plastid</keyword>
<evidence type="ECO:0000256" key="14">
    <source>
        <dbReference type="SAM" id="Phobius"/>
    </source>
</evidence>
<feature type="domain" description="Rieske" evidence="15">
    <location>
        <begin position="91"/>
        <end position="202"/>
    </location>
</feature>
<evidence type="ECO:0000256" key="12">
    <source>
        <dbReference type="ARBA" id="ARBA00023014"/>
    </source>
</evidence>
<keyword evidence="8" id="KW-0809">Transit peptide</keyword>
<organism evidence="16 17">
    <name type="scientific">Tetradesmus obliquus</name>
    <name type="common">Green alga</name>
    <name type="synonym">Acutodesmus obliquus</name>
    <dbReference type="NCBI Taxonomy" id="3088"/>
    <lineage>
        <taxon>Eukaryota</taxon>
        <taxon>Viridiplantae</taxon>
        <taxon>Chlorophyta</taxon>
        <taxon>core chlorophytes</taxon>
        <taxon>Chlorophyceae</taxon>
        <taxon>CS clade</taxon>
        <taxon>Sphaeropleales</taxon>
        <taxon>Scenedesmaceae</taxon>
        <taxon>Tetradesmus</taxon>
    </lineage>
</organism>
<keyword evidence="17" id="KW-1185">Reference proteome</keyword>
<protein>
    <recommendedName>
        <fullName evidence="15">Rieske domain-containing protein</fullName>
    </recommendedName>
</protein>
<dbReference type="InterPro" id="IPR013626">
    <property type="entry name" value="PaO"/>
</dbReference>
<dbReference type="PROSITE" id="PS51296">
    <property type="entry name" value="RIESKE"/>
    <property type="match status" value="1"/>
</dbReference>
<evidence type="ECO:0000256" key="7">
    <source>
        <dbReference type="ARBA" id="ARBA00022723"/>
    </source>
</evidence>
<proteinExistence type="predicted"/>
<keyword evidence="10" id="KW-0560">Oxidoreductase</keyword>
<dbReference type="GO" id="GO:0016020">
    <property type="term" value="C:membrane"/>
    <property type="evidence" value="ECO:0007669"/>
    <property type="project" value="UniProtKB-SubCell"/>
</dbReference>
<feature type="transmembrane region" description="Helical" evidence="14">
    <location>
        <begin position="471"/>
        <end position="491"/>
    </location>
</feature>
<dbReference type="GO" id="GO:0009507">
    <property type="term" value="C:chloroplast"/>
    <property type="evidence" value="ECO:0007669"/>
    <property type="project" value="UniProtKB-SubCell"/>
</dbReference>
<reference evidence="16 17" key="1">
    <citation type="submission" date="2016-10" db="EMBL/GenBank/DDBJ databases">
        <authorList>
            <person name="Cai Z."/>
        </authorList>
    </citation>
    <scope>NUCLEOTIDE SEQUENCE [LARGE SCALE GENOMIC DNA]</scope>
</reference>
<dbReference type="EMBL" id="FNXT01000054">
    <property type="protein sequence ID" value="SZX60293.1"/>
    <property type="molecule type" value="Genomic_DNA"/>
</dbReference>
<dbReference type="InterPro" id="IPR050584">
    <property type="entry name" value="Cholesterol_7-desaturase"/>
</dbReference>
<keyword evidence="12" id="KW-0411">Iron-sulfur</keyword>
<keyword evidence="3" id="KW-0150">Chloroplast</keyword>
<dbReference type="PANTHER" id="PTHR21266">
    <property type="entry name" value="IRON-SULFUR DOMAIN CONTAINING PROTEIN"/>
    <property type="match status" value="1"/>
</dbReference>
<keyword evidence="13 14" id="KW-0472">Membrane</keyword>
<gene>
    <name evidence="16" type="ORF">BQ4739_LOCUS854</name>
</gene>
<name>A0A383V5Q8_TETOB</name>
<keyword evidence="11" id="KW-0408">Iron</keyword>
<keyword evidence="9 14" id="KW-1133">Transmembrane helix</keyword>
<comment type="subcellular location">
    <subcellularLocation>
        <location evidence="2">Membrane</location>
    </subcellularLocation>
    <subcellularLocation>
        <location evidence="1">Plastid</location>
        <location evidence="1">Chloroplast</location>
    </subcellularLocation>
</comment>
<dbReference type="Pfam" id="PF08417">
    <property type="entry name" value="PaO"/>
    <property type="match status" value="1"/>
</dbReference>
<dbReference type="GO" id="GO:0051537">
    <property type="term" value="F:2 iron, 2 sulfur cluster binding"/>
    <property type="evidence" value="ECO:0007669"/>
    <property type="project" value="UniProtKB-KW"/>
</dbReference>
<accession>A0A383V5Q8</accession>
<dbReference type="InterPro" id="IPR017941">
    <property type="entry name" value="Rieske_2Fe-2S"/>
</dbReference>
<evidence type="ECO:0000256" key="13">
    <source>
        <dbReference type="ARBA" id="ARBA00023136"/>
    </source>
</evidence>
<dbReference type="Gene3D" id="2.102.10.10">
    <property type="entry name" value="Rieske [2Fe-2S] iron-sulphur domain"/>
    <property type="match status" value="1"/>
</dbReference>
<evidence type="ECO:0000256" key="11">
    <source>
        <dbReference type="ARBA" id="ARBA00023004"/>
    </source>
</evidence>
<evidence type="ECO:0000256" key="1">
    <source>
        <dbReference type="ARBA" id="ARBA00004229"/>
    </source>
</evidence>
<sequence>MVLHQKALTTHQRASVAAKPCSTPCITLGSSARVRVARRHLRTRTLATEVIEAPQVIAEAEAALESSSSSTEAAAGASSTGSKQINWYQQWYPLAIIKDLDPRRPNSARLLGIPVVMWRDGSGAWRAFEDRCPHRLAPLSEGRIDANGTLMCSYHGWEFNGAGACTRIPQIGDERAHATACASQRSCVASYPVKEVQGLLWVWPDASPEGAAAAAAAAPALIAELDQPDEWEPRTDWFMREMPISMETVVENVADPCHANFTHHKVQGARSNEKGTDIKPLTPPTPAGFKMEQDSGRFRASFEFVAPCFLKYTFPAFGRVMAVYVVPTAMGYSRMITRFVKNKHNYPARPGLMGVVLKFMELLEGNRVLEHALMRNKVLDGDNHVLHVQERQLLAEGVNAWQKNYYMPGTSDTGVAAWRSWLTKFGADMPLLPKTLQDLPPLMSRRDSLDRLSQHTQHCPDCQQALNRINLALPATWAAAAAALLVAGVAAATGAPLLSWGVAGAAAAAVLLALAHRSLNKFRDLFIFTDYVHADVA</sequence>
<evidence type="ECO:0000256" key="9">
    <source>
        <dbReference type="ARBA" id="ARBA00022989"/>
    </source>
</evidence>
<dbReference type="Proteomes" id="UP000256970">
    <property type="component" value="Unassembled WGS sequence"/>
</dbReference>
<evidence type="ECO:0000313" key="16">
    <source>
        <dbReference type="EMBL" id="SZX60293.1"/>
    </source>
</evidence>
<evidence type="ECO:0000256" key="5">
    <source>
        <dbReference type="ARBA" id="ARBA00022692"/>
    </source>
</evidence>
<evidence type="ECO:0000259" key="15">
    <source>
        <dbReference type="PROSITE" id="PS51296"/>
    </source>
</evidence>
<dbReference type="AlphaFoldDB" id="A0A383V5Q8"/>
<evidence type="ECO:0000256" key="6">
    <source>
        <dbReference type="ARBA" id="ARBA00022714"/>
    </source>
</evidence>
<dbReference type="InterPro" id="IPR036922">
    <property type="entry name" value="Rieske_2Fe-2S_sf"/>
</dbReference>
<evidence type="ECO:0000256" key="4">
    <source>
        <dbReference type="ARBA" id="ARBA00022640"/>
    </source>
</evidence>